<proteinExistence type="predicted"/>
<keyword evidence="3" id="KW-1185">Reference proteome</keyword>
<comment type="caution">
    <text evidence="2">The sequence shown here is derived from an EMBL/GenBank/DDBJ whole genome shotgun (WGS) entry which is preliminary data.</text>
</comment>
<evidence type="ECO:0000313" key="2">
    <source>
        <dbReference type="EMBL" id="KAK6165468.1"/>
    </source>
</evidence>
<feature type="chain" id="PRO_5042961317" evidence="1">
    <location>
        <begin position="26"/>
        <end position="70"/>
    </location>
</feature>
<name>A0AAN8IZK8_PATCE</name>
<accession>A0AAN8IZK8</accession>
<feature type="signal peptide" evidence="1">
    <location>
        <begin position="1"/>
        <end position="25"/>
    </location>
</feature>
<protein>
    <submittedName>
        <fullName evidence="2">Uncharacterized protein</fullName>
    </submittedName>
</protein>
<keyword evidence="1" id="KW-0732">Signal</keyword>
<evidence type="ECO:0000313" key="3">
    <source>
        <dbReference type="Proteomes" id="UP001347796"/>
    </source>
</evidence>
<reference evidence="2 3" key="1">
    <citation type="submission" date="2024-01" db="EMBL/GenBank/DDBJ databases">
        <title>The genome of the rayed Mediterranean limpet Patella caerulea (Linnaeus, 1758).</title>
        <authorList>
            <person name="Anh-Thu Weber A."/>
            <person name="Halstead-Nussloch G."/>
        </authorList>
    </citation>
    <scope>NUCLEOTIDE SEQUENCE [LARGE SCALE GENOMIC DNA]</scope>
    <source>
        <strain evidence="2">AATW-2023a</strain>
        <tissue evidence="2">Whole specimen</tissue>
    </source>
</reference>
<sequence>MGRLLNIVLVVILVLTIVYLDKGLTAPSRGACWLCYDRYEDCVWGCRNNCPGPGRCQYDAEVFLYECSCF</sequence>
<evidence type="ECO:0000256" key="1">
    <source>
        <dbReference type="SAM" id="SignalP"/>
    </source>
</evidence>
<dbReference type="Proteomes" id="UP001347796">
    <property type="component" value="Unassembled WGS sequence"/>
</dbReference>
<dbReference type="EMBL" id="JAZGQO010000021">
    <property type="protein sequence ID" value="KAK6165468.1"/>
    <property type="molecule type" value="Genomic_DNA"/>
</dbReference>
<dbReference type="AlphaFoldDB" id="A0AAN8IZK8"/>
<organism evidence="2 3">
    <name type="scientific">Patella caerulea</name>
    <name type="common">Rayed Mediterranean limpet</name>
    <dbReference type="NCBI Taxonomy" id="87958"/>
    <lineage>
        <taxon>Eukaryota</taxon>
        <taxon>Metazoa</taxon>
        <taxon>Spiralia</taxon>
        <taxon>Lophotrochozoa</taxon>
        <taxon>Mollusca</taxon>
        <taxon>Gastropoda</taxon>
        <taxon>Patellogastropoda</taxon>
        <taxon>Patelloidea</taxon>
        <taxon>Patellidae</taxon>
        <taxon>Patella</taxon>
    </lineage>
</organism>
<gene>
    <name evidence="2" type="ORF">SNE40_022392</name>
</gene>